<comment type="caution">
    <text evidence="13">The sequence shown here is derived from an EMBL/GenBank/DDBJ whole genome shotgun (WGS) entry which is preliminary data.</text>
</comment>
<dbReference type="InterPro" id="IPR019794">
    <property type="entry name" value="Peroxidases_AS"/>
</dbReference>
<keyword evidence="2 10" id="KW-0349">Heme</keyword>
<evidence type="ECO:0000256" key="2">
    <source>
        <dbReference type="ARBA" id="ARBA00022617"/>
    </source>
</evidence>
<dbReference type="Proteomes" id="UP000179786">
    <property type="component" value="Unassembled WGS sequence"/>
</dbReference>
<comment type="caution">
    <text evidence="10">Lacks conserved residue(s) required for the propagation of feature annotation.</text>
</comment>
<evidence type="ECO:0000256" key="5">
    <source>
        <dbReference type="ARBA" id="ARBA00023004"/>
    </source>
</evidence>
<keyword evidence="5 10" id="KW-0408">Iron</keyword>
<comment type="subunit">
    <text evidence="10">Homodimer or homotetramer.</text>
</comment>
<evidence type="ECO:0000256" key="4">
    <source>
        <dbReference type="ARBA" id="ARBA00023002"/>
    </source>
</evidence>
<feature type="domain" description="Plant heme peroxidase family profile" evidence="12">
    <location>
        <begin position="160"/>
        <end position="450"/>
    </location>
</feature>
<dbReference type="GO" id="GO:0046872">
    <property type="term" value="F:metal ion binding"/>
    <property type="evidence" value="ECO:0007669"/>
    <property type="project" value="UniProtKB-KW"/>
</dbReference>
<keyword evidence="1 10" id="KW-0575">Peroxidase</keyword>
<name>A0A1S1MUP5_9GAMM</name>
<evidence type="ECO:0000256" key="8">
    <source>
        <dbReference type="ARBA" id="ARBA00051651"/>
    </source>
</evidence>
<dbReference type="GO" id="GO:0004096">
    <property type="term" value="F:catalase activity"/>
    <property type="evidence" value="ECO:0007669"/>
    <property type="project" value="UniProtKB-UniRule"/>
</dbReference>
<reference evidence="13 14" key="1">
    <citation type="submission" date="2016-09" db="EMBL/GenBank/DDBJ databases">
        <title>Pseudoalteromonas amylolytica sp. nov., isolated from the surface seawater.</title>
        <authorList>
            <person name="Wu Y.-H."/>
            <person name="Cheng H."/>
            <person name="Jin X.-B."/>
            <person name="Wang C.-S."/>
            <person name="Xu X.-W."/>
        </authorList>
    </citation>
    <scope>NUCLEOTIDE SEQUENCE [LARGE SCALE GENOMIC DNA]</scope>
    <source>
        <strain evidence="13 14">JW1</strain>
    </source>
</reference>
<accession>A0A1S1MUP5</accession>
<dbReference type="EMBL" id="MKJU01000026">
    <property type="protein sequence ID" value="OHU90295.1"/>
    <property type="molecule type" value="Genomic_DNA"/>
</dbReference>
<dbReference type="FunFam" id="1.10.420.10:FF:000004">
    <property type="entry name" value="Catalase-peroxidase"/>
    <property type="match status" value="1"/>
</dbReference>
<dbReference type="Gene3D" id="1.10.520.10">
    <property type="match status" value="2"/>
</dbReference>
<evidence type="ECO:0000256" key="11">
    <source>
        <dbReference type="RuleBase" id="RU003451"/>
    </source>
</evidence>
<dbReference type="InterPro" id="IPR019793">
    <property type="entry name" value="Peroxidases_heam-ligand_BS"/>
</dbReference>
<keyword evidence="10 11" id="KW-0732">Signal</keyword>
<comment type="similarity">
    <text evidence="9 10 11">Belongs to the peroxidase family. Peroxidase/catalase subfamily.</text>
</comment>
<dbReference type="Gene3D" id="1.10.420.10">
    <property type="entry name" value="Peroxidase, domain 2"/>
    <property type="match status" value="2"/>
</dbReference>
<feature type="site" description="Transition state stabilizer" evidence="10">
    <location>
        <position position="123"/>
    </location>
</feature>
<gene>
    <name evidence="10" type="primary">katG</name>
    <name evidence="13" type="ORF">BET10_12920</name>
</gene>
<protein>
    <recommendedName>
        <fullName evidence="10 11">Catalase-peroxidase</fullName>
        <shortName evidence="10">CP</shortName>
        <ecNumber evidence="10 11">1.11.1.21</ecNumber>
    </recommendedName>
    <alternativeName>
        <fullName evidence="10">Peroxidase/catalase</fullName>
    </alternativeName>
</protein>
<keyword evidence="6 10" id="KW-0376">Hydrogen peroxide</keyword>
<evidence type="ECO:0000259" key="12">
    <source>
        <dbReference type="PROSITE" id="PS50873"/>
    </source>
</evidence>
<dbReference type="RefSeq" id="WP_070985658.1">
    <property type="nucleotide sequence ID" value="NZ_MKJU01000026.1"/>
</dbReference>
<dbReference type="InterPro" id="IPR002016">
    <property type="entry name" value="Haem_peroxidase"/>
</dbReference>
<dbReference type="PROSITE" id="PS00435">
    <property type="entry name" value="PEROXIDASE_1"/>
    <property type="match status" value="1"/>
</dbReference>
<dbReference type="InterPro" id="IPR000763">
    <property type="entry name" value="Catalase_peroxidase"/>
</dbReference>
<keyword evidence="14" id="KW-1185">Reference proteome</keyword>
<comment type="cofactor">
    <cofactor evidence="10">
        <name>heme b</name>
        <dbReference type="ChEBI" id="CHEBI:60344"/>
    </cofactor>
    <text evidence="10">Binds 1 heme b (iron(II)-protoporphyrin IX) group per dimer.</text>
</comment>
<dbReference type="NCBIfam" id="NF011635">
    <property type="entry name" value="PRK15061.1"/>
    <property type="match status" value="1"/>
</dbReference>
<dbReference type="EC" id="1.11.1.21" evidence="10 11"/>
<comment type="function">
    <text evidence="10">Bifunctional enzyme with both catalase and broad-spectrum peroxidase activity.</text>
</comment>
<dbReference type="InterPro" id="IPR010255">
    <property type="entry name" value="Haem_peroxidase_sf"/>
</dbReference>
<evidence type="ECO:0000256" key="9">
    <source>
        <dbReference type="ARBA" id="ARBA00060838"/>
    </source>
</evidence>
<feature type="signal peptide" evidence="10 11">
    <location>
        <begin position="1"/>
        <end position="26"/>
    </location>
</feature>
<evidence type="ECO:0000256" key="3">
    <source>
        <dbReference type="ARBA" id="ARBA00022723"/>
    </source>
</evidence>
<feature type="cross-link" description="Tryptophyl-tyrosyl-methioninium (Tyr-Met) (with Trp-126)" evidence="10">
    <location>
        <begin position="248"/>
        <end position="274"/>
    </location>
</feature>
<dbReference type="GO" id="GO:0042744">
    <property type="term" value="P:hydrogen peroxide catabolic process"/>
    <property type="evidence" value="ECO:0007669"/>
    <property type="project" value="UniProtKB-KW"/>
</dbReference>
<feature type="chain" id="PRO_5010005079" description="Catalase-peroxidase" evidence="10 11">
    <location>
        <begin position="27"/>
        <end position="757"/>
    </location>
</feature>
<feature type="binding site" description="axial binding residue" evidence="10">
    <location>
        <position position="289"/>
    </location>
    <ligand>
        <name>heme b</name>
        <dbReference type="ChEBI" id="CHEBI:60344"/>
    </ligand>
    <ligandPart>
        <name>Fe</name>
        <dbReference type="ChEBI" id="CHEBI:18248"/>
    </ligandPart>
</feature>
<dbReference type="STRING" id="1859457.BET10_12920"/>
<dbReference type="Pfam" id="PF00141">
    <property type="entry name" value="peroxidase"/>
    <property type="match status" value="2"/>
</dbReference>
<comment type="PTM">
    <text evidence="10">Formation of the three residue Trp-Tyr-Met cross-link is important for the catalase, but not the peroxidase activity of the enzyme.</text>
</comment>
<dbReference type="GO" id="GO:0005829">
    <property type="term" value="C:cytosol"/>
    <property type="evidence" value="ECO:0007669"/>
    <property type="project" value="TreeGrafter"/>
</dbReference>
<evidence type="ECO:0000256" key="6">
    <source>
        <dbReference type="ARBA" id="ARBA00023324"/>
    </source>
</evidence>
<dbReference type="SUPFAM" id="SSF48113">
    <property type="entry name" value="Heme-dependent peroxidases"/>
    <property type="match status" value="2"/>
</dbReference>
<dbReference type="PRINTS" id="PR00458">
    <property type="entry name" value="PEROXIDASE"/>
</dbReference>
<dbReference type="PANTHER" id="PTHR30555:SF0">
    <property type="entry name" value="CATALASE-PEROXIDASE"/>
    <property type="match status" value="1"/>
</dbReference>
<dbReference type="OrthoDB" id="9759743at2"/>
<dbReference type="HAMAP" id="MF_01961">
    <property type="entry name" value="Catal_peroxid"/>
    <property type="match status" value="1"/>
</dbReference>
<dbReference type="GO" id="GO:0070301">
    <property type="term" value="P:cellular response to hydrogen peroxide"/>
    <property type="evidence" value="ECO:0007669"/>
    <property type="project" value="TreeGrafter"/>
</dbReference>
<sequence precursor="true">MNERLFNKRLLASLVSLLLISGGASAQNQEKAQMSKPQGAIGSGVAKAGQAKTNQFWWPDQLNLAPLRDHDARSNPYGEDFDYAKAFSSLDLDQVKQDIDTLLTTSQGWWPADFGNYGPFFIRMTWHSAGTYRTLDGRGGADGGQQRFDPLNSWPDNGNLDKARRLLWPVKQQYGEALSWADLMVLAGNVSLENMGFKTFGFAGGRADDWEPDLVYWGPELEMLASDRHERDGKLQRPLGATHMGLIYVNPEGPRGVPDPLGSAKNIRTAFSRMAMNDEETLALIAGGHTFGKMHGAHKPKDCVGKEPGAADIEQQGLGWKNTCGKGHSEDTVTSGLEGAWTQAPTKWTSLYLSNLLNFEWQQTRSPAGAIQWIPTDESLHKAVPDAHIKGKFNPPVMTTADLALKFDPEYRKIAERFLADPEQYRLAFAKAWYKLTHRDMGPARNFLGKEVPKETMIWQDPIDEKTASKLDNDDINELKKQVLDSGLSVSELVRVAWGAAASYRAADKRGGVNGARIALAPQKDWQVNNPVETQKVIKVLSNIQSNFNGGMFNSSRVSLADLIVLAANAAIEKAAKDAGYAVSVPFIPGRADATQAQTDVNSFSLLELSADGFRNYFDKQNSYKSPTEMLIDKADQLNLSVPQMTVLIGGMRVLDANYQGVKHGVFTNQPGTLSNDFFVNLLDMSTVWRKSSEQGIYQGFDRQTGEPKWSATSVDLIFGSNSELRAVAEVYAFDTSKQKFVDDFIKVWTKVMNLDR</sequence>
<evidence type="ECO:0000256" key="7">
    <source>
        <dbReference type="ARBA" id="ARBA00049145"/>
    </source>
</evidence>
<keyword evidence="4 10" id="KW-0560">Oxidoreductase</keyword>
<evidence type="ECO:0000256" key="1">
    <source>
        <dbReference type="ARBA" id="ARBA00022559"/>
    </source>
</evidence>
<evidence type="ECO:0000313" key="14">
    <source>
        <dbReference type="Proteomes" id="UP000179786"/>
    </source>
</evidence>
<dbReference type="PROSITE" id="PS00436">
    <property type="entry name" value="PEROXIDASE_2"/>
    <property type="match status" value="1"/>
</dbReference>
<dbReference type="AlphaFoldDB" id="A0A1S1MUP5"/>
<dbReference type="FunFam" id="1.10.520.10:FF:000002">
    <property type="entry name" value="Catalase-peroxidase"/>
    <property type="match status" value="1"/>
</dbReference>
<feature type="active site" description="Proton acceptor" evidence="10">
    <location>
        <position position="127"/>
    </location>
</feature>
<organism evidence="13 14">
    <name type="scientific">Pseudoalteromonas amylolytica</name>
    <dbReference type="NCBI Taxonomy" id="1859457"/>
    <lineage>
        <taxon>Bacteria</taxon>
        <taxon>Pseudomonadati</taxon>
        <taxon>Pseudomonadota</taxon>
        <taxon>Gammaproteobacteria</taxon>
        <taxon>Alteromonadales</taxon>
        <taxon>Pseudoalteromonadaceae</taxon>
        <taxon>Pseudoalteromonas</taxon>
    </lineage>
</organism>
<proteinExistence type="inferred from homology"/>
<dbReference type="PROSITE" id="PS50873">
    <property type="entry name" value="PEROXIDASE_4"/>
    <property type="match status" value="1"/>
</dbReference>
<dbReference type="CDD" id="cd00649">
    <property type="entry name" value="catalase_peroxidase_1"/>
    <property type="match status" value="1"/>
</dbReference>
<comment type="catalytic activity">
    <reaction evidence="8 10 11">
        <text>H2O2 + AH2 = A + 2 H2O</text>
        <dbReference type="Rhea" id="RHEA:30275"/>
        <dbReference type="ChEBI" id="CHEBI:13193"/>
        <dbReference type="ChEBI" id="CHEBI:15377"/>
        <dbReference type="ChEBI" id="CHEBI:16240"/>
        <dbReference type="ChEBI" id="CHEBI:17499"/>
        <dbReference type="EC" id="1.11.1.21"/>
    </reaction>
</comment>
<comment type="catalytic activity">
    <reaction evidence="7 10 11">
        <text>2 H2O2 = O2 + 2 H2O</text>
        <dbReference type="Rhea" id="RHEA:20309"/>
        <dbReference type="ChEBI" id="CHEBI:15377"/>
        <dbReference type="ChEBI" id="CHEBI:15379"/>
        <dbReference type="ChEBI" id="CHEBI:16240"/>
        <dbReference type="EC" id="1.11.1.21"/>
    </reaction>
</comment>
<dbReference type="PANTHER" id="PTHR30555">
    <property type="entry name" value="HYDROPEROXIDASE I, BIFUNCTIONAL CATALASE-PEROXIDASE"/>
    <property type="match status" value="1"/>
</dbReference>
<dbReference type="PRINTS" id="PR00460">
    <property type="entry name" value="BPEROXIDASE"/>
</dbReference>
<evidence type="ECO:0000256" key="10">
    <source>
        <dbReference type="HAMAP-Rule" id="MF_01961"/>
    </source>
</evidence>
<keyword evidence="3 10" id="KW-0479">Metal-binding</keyword>
<dbReference type="NCBIfam" id="TIGR00198">
    <property type="entry name" value="cat_per_HPI"/>
    <property type="match status" value="1"/>
</dbReference>
<dbReference type="CDD" id="cd08200">
    <property type="entry name" value="catalase_peroxidase_2"/>
    <property type="match status" value="1"/>
</dbReference>
<evidence type="ECO:0000313" key="13">
    <source>
        <dbReference type="EMBL" id="OHU90295.1"/>
    </source>
</evidence>
<dbReference type="GO" id="GO:0020037">
    <property type="term" value="F:heme binding"/>
    <property type="evidence" value="ECO:0007669"/>
    <property type="project" value="InterPro"/>
</dbReference>